<comment type="cofactor">
    <cofactor evidence="1">
        <name>Mg(2+)</name>
        <dbReference type="ChEBI" id="CHEBI:18420"/>
    </cofactor>
</comment>
<evidence type="ECO:0000259" key="14">
    <source>
        <dbReference type="Pfam" id="PF14681"/>
    </source>
</evidence>
<dbReference type="PANTHER" id="PTHR32315:SF4">
    <property type="entry name" value="URACIL PHOSPHORIBOSYLTRANSFERASE, CHLOROPLASTIC"/>
    <property type="match status" value="1"/>
</dbReference>
<evidence type="ECO:0000256" key="8">
    <source>
        <dbReference type="ARBA" id="ARBA00022741"/>
    </source>
</evidence>
<dbReference type="AlphaFoldDB" id="A0A4V5TRB6"/>
<dbReference type="GO" id="GO:0004845">
    <property type="term" value="F:uracil phosphoribosyltransferase activity"/>
    <property type="evidence" value="ECO:0007669"/>
    <property type="project" value="UniProtKB-UniRule"/>
</dbReference>
<keyword evidence="6 15" id="KW-0328">Glycosyltransferase</keyword>
<dbReference type="NCBIfam" id="TIGR01091">
    <property type="entry name" value="upp"/>
    <property type="match status" value="1"/>
</dbReference>
<name>A0A4V5TRB6_9BACT</name>
<evidence type="ECO:0000256" key="12">
    <source>
        <dbReference type="ARBA" id="ARBA00072146"/>
    </source>
</evidence>
<comment type="pathway">
    <text evidence="2">Pyrimidine metabolism; UMP biosynthesis via salvage pathway; UMP from uracil: step 1/1.</text>
</comment>
<evidence type="ECO:0000256" key="5">
    <source>
        <dbReference type="ARBA" id="ARBA00022533"/>
    </source>
</evidence>
<dbReference type="PANTHER" id="PTHR32315">
    <property type="entry name" value="ADENINE PHOSPHORIBOSYLTRANSFERASE"/>
    <property type="match status" value="1"/>
</dbReference>
<evidence type="ECO:0000313" key="15">
    <source>
        <dbReference type="EMBL" id="TKI71013.1"/>
    </source>
</evidence>
<evidence type="ECO:0000256" key="13">
    <source>
        <dbReference type="NCBIfam" id="TIGR01091"/>
    </source>
</evidence>
<dbReference type="EMBL" id="SZPX01000001">
    <property type="protein sequence ID" value="TKI71013.1"/>
    <property type="molecule type" value="Genomic_DNA"/>
</dbReference>
<dbReference type="GO" id="GO:0044206">
    <property type="term" value="P:UMP salvage"/>
    <property type="evidence" value="ECO:0007669"/>
    <property type="project" value="UniProtKB-UniPathway"/>
</dbReference>
<dbReference type="EC" id="2.4.2.9" evidence="4 13"/>
<dbReference type="Pfam" id="PF14681">
    <property type="entry name" value="UPRTase"/>
    <property type="match status" value="1"/>
</dbReference>
<dbReference type="InterPro" id="IPR050054">
    <property type="entry name" value="UPRTase/APRTase"/>
</dbReference>
<evidence type="ECO:0000256" key="7">
    <source>
        <dbReference type="ARBA" id="ARBA00022679"/>
    </source>
</evidence>
<keyword evidence="5" id="KW-0021">Allosteric enzyme</keyword>
<keyword evidence="7 15" id="KW-0808">Transferase</keyword>
<evidence type="ECO:0000313" key="16">
    <source>
        <dbReference type="Proteomes" id="UP000309561"/>
    </source>
</evidence>
<dbReference type="RefSeq" id="WP_137011422.1">
    <property type="nucleotide sequence ID" value="NZ_SZPX01000001.1"/>
</dbReference>
<dbReference type="CDD" id="cd06223">
    <property type="entry name" value="PRTases_typeI"/>
    <property type="match status" value="1"/>
</dbReference>
<dbReference type="GO" id="GO:0006223">
    <property type="term" value="P:uracil salvage"/>
    <property type="evidence" value="ECO:0007669"/>
    <property type="project" value="InterPro"/>
</dbReference>
<organism evidence="15 16">
    <name type="scientific">Sulfurimonas crateris</name>
    <dbReference type="NCBI Taxonomy" id="2574727"/>
    <lineage>
        <taxon>Bacteria</taxon>
        <taxon>Pseudomonadati</taxon>
        <taxon>Campylobacterota</taxon>
        <taxon>Epsilonproteobacteria</taxon>
        <taxon>Campylobacterales</taxon>
        <taxon>Sulfurimonadaceae</taxon>
        <taxon>Sulfurimonas</taxon>
    </lineage>
</organism>
<dbReference type="Proteomes" id="UP000309561">
    <property type="component" value="Unassembled WGS sequence"/>
</dbReference>
<evidence type="ECO:0000256" key="6">
    <source>
        <dbReference type="ARBA" id="ARBA00022676"/>
    </source>
</evidence>
<dbReference type="UniPathway" id="UPA00574">
    <property type="reaction ID" value="UER00636"/>
</dbReference>
<evidence type="ECO:0000256" key="1">
    <source>
        <dbReference type="ARBA" id="ARBA00001946"/>
    </source>
</evidence>
<protein>
    <recommendedName>
        <fullName evidence="12 13">Uracil phosphoribosyltransferase</fullName>
        <ecNumber evidence="4 13">2.4.2.9</ecNumber>
    </recommendedName>
</protein>
<comment type="function">
    <text evidence="11">Catalyzes the conversion of uracil and 5-phospho-alpha-D-ribose 1-diphosphate (PRPP) to UMP and diphosphate.</text>
</comment>
<comment type="caution">
    <text evidence="15">The sequence shown here is derived from an EMBL/GenBank/DDBJ whole genome shotgun (WGS) entry which is preliminary data.</text>
</comment>
<evidence type="ECO:0000256" key="9">
    <source>
        <dbReference type="ARBA" id="ARBA00023134"/>
    </source>
</evidence>
<keyword evidence="16" id="KW-1185">Reference proteome</keyword>
<dbReference type="InterPro" id="IPR029057">
    <property type="entry name" value="PRTase-like"/>
</dbReference>
<evidence type="ECO:0000256" key="11">
    <source>
        <dbReference type="ARBA" id="ARBA00056901"/>
    </source>
</evidence>
<evidence type="ECO:0000256" key="10">
    <source>
        <dbReference type="ARBA" id="ARBA00052919"/>
    </source>
</evidence>
<comment type="catalytic activity">
    <reaction evidence="10">
        <text>UMP + diphosphate = 5-phospho-alpha-D-ribose 1-diphosphate + uracil</text>
        <dbReference type="Rhea" id="RHEA:13017"/>
        <dbReference type="ChEBI" id="CHEBI:17568"/>
        <dbReference type="ChEBI" id="CHEBI:33019"/>
        <dbReference type="ChEBI" id="CHEBI:57865"/>
        <dbReference type="ChEBI" id="CHEBI:58017"/>
        <dbReference type="EC" id="2.4.2.9"/>
    </reaction>
</comment>
<reference evidence="15 16" key="1">
    <citation type="submission" date="2019-04" db="EMBL/GenBank/DDBJ databases">
        <title>Sulfurimonas crateris sp. nov. a facultative anaerobic sulfur-oxidizing chemolithautotrophic bacterium isolated from a terrestrial mud vulcano.</title>
        <authorList>
            <person name="Ratnikova N.M."/>
            <person name="Slobodkin A.I."/>
            <person name="Merkel A.Y."/>
            <person name="Novikov A."/>
            <person name="Bonch-Osmolovskaya E.A."/>
            <person name="Slobodkina G.B."/>
        </authorList>
    </citation>
    <scope>NUCLEOTIDE SEQUENCE [LARGE SCALE GENOMIC DNA]</scope>
    <source>
        <strain evidence="15 16">SN118</strain>
    </source>
</reference>
<dbReference type="Gene3D" id="3.40.50.2020">
    <property type="match status" value="1"/>
</dbReference>
<accession>A0A4V5TRB6</accession>
<evidence type="ECO:0000256" key="3">
    <source>
        <dbReference type="ARBA" id="ARBA00009516"/>
    </source>
</evidence>
<keyword evidence="8" id="KW-0547">Nucleotide-binding</keyword>
<evidence type="ECO:0000256" key="4">
    <source>
        <dbReference type="ARBA" id="ARBA00011894"/>
    </source>
</evidence>
<dbReference type="GO" id="GO:0005525">
    <property type="term" value="F:GTP binding"/>
    <property type="evidence" value="ECO:0007669"/>
    <property type="project" value="UniProtKB-KW"/>
</dbReference>
<keyword evidence="9" id="KW-0342">GTP-binding</keyword>
<dbReference type="OrthoDB" id="9781675at2"/>
<dbReference type="NCBIfam" id="NF001097">
    <property type="entry name" value="PRK00129.1"/>
    <property type="match status" value="1"/>
</dbReference>
<dbReference type="InterPro" id="IPR005765">
    <property type="entry name" value="UPRT"/>
</dbReference>
<comment type="similarity">
    <text evidence="3">Belongs to the UPRTase family.</text>
</comment>
<evidence type="ECO:0000256" key="2">
    <source>
        <dbReference type="ARBA" id="ARBA00005180"/>
    </source>
</evidence>
<dbReference type="SUPFAM" id="SSF53271">
    <property type="entry name" value="PRTase-like"/>
    <property type="match status" value="1"/>
</dbReference>
<feature type="domain" description="Phosphoribosyltransferase" evidence="14">
    <location>
        <begin position="6"/>
        <end position="205"/>
    </location>
</feature>
<dbReference type="InterPro" id="IPR000836">
    <property type="entry name" value="PRTase_dom"/>
</dbReference>
<proteinExistence type="inferred from homology"/>
<dbReference type="FunFam" id="3.40.50.2020:FF:000023">
    <property type="entry name" value="Probable uracil phosphoribosyltransferase"/>
    <property type="match status" value="1"/>
</dbReference>
<sequence>MVYELSNPVTKTLIMHLRDQSSDALRFRHTVMELTKQLMYEALKEPVLTQKSITTWRGKESYEVIDEDNIVVATVLRAGMPMLDSAVDLLPGVSAGFLAMKRDETTHKSVLYYDRLPDCKGKTVILVDPMVATGGSMMDAIELIKGREPLKIITLNIIGSPEGLEKVSKAYPEVDIYIAQIDERLNSDKFIIPGLGDAGDRSYNTVKQ</sequence>
<gene>
    <name evidence="15" type="primary">upp</name>
    <name evidence="15" type="ORF">FCU45_01085</name>
</gene>